<dbReference type="RefSeq" id="WP_160290403.1">
    <property type="nucleotide sequence ID" value="NZ_JXUW01000035.1"/>
</dbReference>
<organism evidence="1 2">
    <name type="scientific">Ferrimicrobium acidiphilum DSM 19497</name>
    <dbReference type="NCBI Taxonomy" id="1121877"/>
    <lineage>
        <taxon>Bacteria</taxon>
        <taxon>Bacillati</taxon>
        <taxon>Actinomycetota</taxon>
        <taxon>Acidimicrobiia</taxon>
        <taxon>Acidimicrobiales</taxon>
        <taxon>Acidimicrobiaceae</taxon>
        <taxon>Ferrimicrobium</taxon>
    </lineage>
</organism>
<dbReference type="Proteomes" id="UP000032336">
    <property type="component" value="Unassembled WGS sequence"/>
</dbReference>
<gene>
    <name evidence="1" type="ORF">FEAC_26600</name>
</gene>
<accession>A0A0D8FQM5</accession>
<dbReference type="AlphaFoldDB" id="A0A0D8FQM5"/>
<keyword evidence="2" id="KW-1185">Reference proteome</keyword>
<dbReference type="EMBL" id="JXUW01000035">
    <property type="protein sequence ID" value="KJE75578.1"/>
    <property type="molecule type" value="Genomic_DNA"/>
</dbReference>
<reference evidence="1 2" key="1">
    <citation type="submission" date="2015-01" db="EMBL/GenBank/DDBJ databases">
        <title>Draft genome of the acidophilic iron oxidizer Ferrimicrobium acidiphilum strain T23.</title>
        <authorList>
            <person name="Poehlein A."/>
            <person name="Eisen S."/>
            <person name="Schloemann M."/>
            <person name="Johnson B.D."/>
            <person name="Daniel R."/>
            <person name="Muehling M."/>
        </authorList>
    </citation>
    <scope>NUCLEOTIDE SEQUENCE [LARGE SCALE GENOMIC DNA]</scope>
    <source>
        <strain evidence="1 2">T23</strain>
    </source>
</reference>
<evidence type="ECO:0000313" key="1">
    <source>
        <dbReference type="EMBL" id="KJE75578.1"/>
    </source>
</evidence>
<protein>
    <submittedName>
        <fullName evidence="1">Uncharacterized protein</fullName>
    </submittedName>
</protein>
<comment type="caution">
    <text evidence="1">The sequence shown here is derived from an EMBL/GenBank/DDBJ whole genome shotgun (WGS) entry which is preliminary data.</text>
</comment>
<dbReference type="GeneID" id="78374137"/>
<name>A0A0D8FQM5_9ACTN</name>
<sequence>MDRLQGWVTRLLDKLDEIVAKLAKGSTFSLSVGSTIAITINFPPVA</sequence>
<evidence type="ECO:0000313" key="2">
    <source>
        <dbReference type="Proteomes" id="UP000032336"/>
    </source>
</evidence>
<proteinExistence type="predicted"/>